<feature type="transmembrane region" description="Helical" evidence="1">
    <location>
        <begin position="39"/>
        <end position="65"/>
    </location>
</feature>
<protein>
    <recommendedName>
        <fullName evidence="4">Inner membrane protein</fullName>
    </recommendedName>
</protein>
<dbReference type="RefSeq" id="WP_386102996.1">
    <property type="nucleotide sequence ID" value="NZ_JBHUOZ010000003.1"/>
</dbReference>
<dbReference type="SUPFAM" id="SSF55729">
    <property type="entry name" value="Acyl-CoA N-acyltransferases (Nat)"/>
    <property type="match status" value="1"/>
</dbReference>
<dbReference type="Gene3D" id="1.20.1280.290">
    <property type="match status" value="1"/>
</dbReference>
<organism evidence="2 3">
    <name type="scientific">Terrimonas rubra</name>
    <dbReference type="NCBI Taxonomy" id="1035890"/>
    <lineage>
        <taxon>Bacteria</taxon>
        <taxon>Pseudomonadati</taxon>
        <taxon>Bacteroidota</taxon>
        <taxon>Chitinophagia</taxon>
        <taxon>Chitinophagales</taxon>
        <taxon>Chitinophagaceae</taxon>
        <taxon>Terrimonas</taxon>
    </lineage>
</organism>
<keyword evidence="3" id="KW-1185">Reference proteome</keyword>
<accession>A0ABW6ADQ3</accession>
<dbReference type="Proteomes" id="UP001597511">
    <property type="component" value="Unassembled WGS sequence"/>
</dbReference>
<sequence length="205" mass="23977">MLAEWMGYAASLFLILSLSVTNSLKFRWLNAAGCAFFVVYGALLGAIPVLLTNGILLAINIYYLVSIYRYSEKFDLLSFRADDQVAHQFIDYYEKGIKDYFPHFKREQIGHDQCINFFVLRDMAIANMFSASITPAGEAIVHINFTVEKFRDYKVGRYIFKQEKQYLRDRGIQKIVYQQMPNRKHIEFLKVMGFVQEGDYWVKLI</sequence>
<evidence type="ECO:0000256" key="1">
    <source>
        <dbReference type="SAM" id="Phobius"/>
    </source>
</evidence>
<comment type="caution">
    <text evidence="2">The sequence shown here is derived from an EMBL/GenBank/DDBJ whole genome shotgun (WGS) entry which is preliminary data.</text>
</comment>
<proteinExistence type="predicted"/>
<keyword evidence="1" id="KW-0472">Membrane</keyword>
<gene>
    <name evidence="2" type="ORF">ACFS6H_19240</name>
</gene>
<keyword evidence="1" id="KW-1133">Transmembrane helix</keyword>
<keyword evidence="1" id="KW-0812">Transmembrane</keyword>
<evidence type="ECO:0000313" key="3">
    <source>
        <dbReference type="Proteomes" id="UP001597511"/>
    </source>
</evidence>
<evidence type="ECO:0008006" key="4">
    <source>
        <dbReference type="Google" id="ProtNLM"/>
    </source>
</evidence>
<evidence type="ECO:0000313" key="2">
    <source>
        <dbReference type="EMBL" id="MFD2921863.1"/>
    </source>
</evidence>
<dbReference type="EMBL" id="JBHUOZ010000003">
    <property type="protein sequence ID" value="MFD2921863.1"/>
    <property type="molecule type" value="Genomic_DNA"/>
</dbReference>
<dbReference type="InterPro" id="IPR016181">
    <property type="entry name" value="Acyl_CoA_acyltransferase"/>
</dbReference>
<reference evidence="3" key="1">
    <citation type="journal article" date="2019" name="Int. J. Syst. Evol. Microbiol.">
        <title>The Global Catalogue of Microorganisms (GCM) 10K type strain sequencing project: providing services to taxonomists for standard genome sequencing and annotation.</title>
        <authorList>
            <consortium name="The Broad Institute Genomics Platform"/>
            <consortium name="The Broad Institute Genome Sequencing Center for Infectious Disease"/>
            <person name="Wu L."/>
            <person name="Ma J."/>
        </authorList>
    </citation>
    <scope>NUCLEOTIDE SEQUENCE [LARGE SCALE GENOMIC DNA]</scope>
    <source>
        <strain evidence="3">KCTC 23299</strain>
    </source>
</reference>
<name>A0ABW6ADQ3_9BACT</name>